<dbReference type="AlphaFoldDB" id="A0A1H9JP25"/>
<dbReference type="SUPFAM" id="SSF143975">
    <property type="entry name" value="IlvD/EDD N-terminal domain-like"/>
    <property type="match status" value="1"/>
</dbReference>
<evidence type="ECO:0000256" key="5">
    <source>
        <dbReference type="ARBA" id="ARBA00022723"/>
    </source>
</evidence>
<keyword evidence="10 15" id="KW-0100">Branched-chain amino acid biosynthesis</keyword>
<comment type="caution">
    <text evidence="15">Lacks conserved residue(s) required for the propagation of feature annotation.</text>
</comment>
<dbReference type="STRING" id="988801.SAMN05216522_1089"/>
<keyword evidence="4 15" id="KW-0001">2Fe-2S</keyword>
<dbReference type="GO" id="GO:0004160">
    <property type="term" value="F:dihydroxy-acid dehydratase activity"/>
    <property type="evidence" value="ECO:0007669"/>
    <property type="project" value="UniProtKB-UniRule"/>
</dbReference>
<comment type="pathway">
    <text evidence="12 15">Amino-acid biosynthesis; L-valine biosynthesis; L-valine from pyruvate: step 3/4.</text>
</comment>
<dbReference type="InterPro" id="IPR056740">
    <property type="entry name" value="ILV_EDD_C"/>
</dbReference>
<keyword evidence="8 15" id="KW-0411">Iron-sulfur</keyword>
<feature type="active site" description="Proton acceptor" evidence="15">
    <location>
        <position position="517"/>
    </location>
</feature>
<dbReference type="GO" id="GO:0000287">
    <property type="term" value="F:magnesium ion binding"/>
    <property type="evidence" value="ECO:0007669"/>
    <property type="project" value="UniProtKB-UniRule"/>
</dbReference>
<dbReference type="PANTHER" id="PTHR43661">
    <property type="entry name" value="D-XYLONATE DEHYDRATASE"/>
    <property type="match status" value="1"/>
</dbReference>
<dbReference type="EMBL" id="FOGC01000008">
    <property type="protein sequence ID" value="SEQ88681.1"/>
    <property type="molecule type" value="Genomic_DNA"/>
</dbReference>
<evidence type="ECO:0000259" key="17">
    <source>
        <dbReference type="Pfam" id="PF24877"/>
    </source>
</evidence>
<evidence type="ECO:0000259" key="16">
    <source>
        <dbReference type="Pfam" id="PF00920"/>
    </source>
</evidence>
<name>A0A1H9JP25_9GAMM</name>
<evidence type="ECO:0000256" key="13">
    <source>
        <dbReference type="ARBA" id="ARBA00029437"/>
    </source>
</evidence>
<dbReference type="NCBIfam" id="TIGR00110">
    <property type="entry name" value="ilvD"/>
    <property type="match status" value="1"/>
</dbReference>
<dbReference type="GO" id="GO:0005829">
    <property type="term" value="C:cytosol"/>
    <property type="evidence" value="ECO:0007669"/>
    <property type="project" value="TreeGrafter"/>
</dbReference>
<evidence type="ECO:0000256" key="14">
    <source>
        <dbReference type="ARBA" id="ARBA00029490"/>
    </source>
</evidence>
<feature type="domain" description="Dihydroxy-acid/6-phosphogluconate dehydratase C-terminal" evidence="17">
    <location>
        <begin position="408"/>
        <end position="607"/>
    </location>
</feature>
<evidence type="ECO:0000256" key="11">
    <source>
        <dbReference type="ARBA" id="ARBA00029304"/>
    </source>
</evidence>
<dbReference type="Gene3D" id="3.50.30.80">
    <property type="entry name" value="IlvD/EDD C-terminal domain-like"/>
    <property type="match status" value="1"/>
</dbReference>
<dbReference type="SUPFAM" id="SSF52016">
    <property type="entry name" value="LeuD/IlvD-like"/>
    <property type="match status" value="1"/>
</dbReference>
<keyword evidence="3 15" id="KW-0028">Amino-acid biosynthesis</keyword>
<evidence type="ECO:0000256" key="9">
    <source>
        <dbReference type="ARBA" id="ARBA00023239"/>
    </source>
</evidence>
<dbReference type="GO" id="GO:0009099">
    <property type="term" value="P:L-valine biosynthetic process"/>
    <property type="evidence" value="ECO:0007669"/>
    <property type="project" value="UniProtKB-UniRule"/>
</dbReference>
<dbReference type="EC" id="4.2.1.9" evidence="14 15"/>
<keyword evidence="19" id="KW-1185">Reference proteome</keyword>
<dbReference type="InterPro" id="IPR020558">
    <property type="entry name" value="DiOHA_6PGluconate_deHydtase_CS"/>
</dbReference>
<sequence length="616" mass="65773">MPKYRSATTTHGRNMAGARALWRATGMTDDDFGKPIIAVVNSFTQFVPGHVHLRDLGKLVAEQIEAAGGVAKEFNTIAVDDGIAMGHGGMLYSLPSRELIADSVEYMVNAHCADAMVCISNCDKITPGMLMASMRLNIPVIFVSGGPMEAGKTKLSDQIIKLDLVDAMIQGANPNVSDADSEQIERSACPTCGSCSGMFTANSMNCLTEALGLSQPGNGSLLATHADREQLFINAGKRIVSLTKRYYEQDDSSALPRNIASKAAFENAMTLDIAMGGSTNTVLHLLAAAKEGDIDFDISDIDRLSRQVPHLCKVAPSTPKYHMEDVHRAGGVIGILGELDRAGLLKTDVPNVLGSTLKETLAQYDIMLTQDEAIKTMYRAGPAGIRTTKAFSQSCRWDTLDDDRQNGCIRERQYAFSQDGGLAVLYGNLAEKGCIVKTAGVDEEILTFRGPAKVYESQDDAVEAILGGKVIAGDVVVIRYEGPKGGPGMQEMLYPTTYLKSMGLGKQCALITDGRFSGGTSGLSIGHVSPEAASGGIIALVEEGDMISINIPQRGITLDISDAELAERQAVQVQRGEQAYTPKNREREVSFALRAYASLATSADQGAVRDKSKLGG</sequence>
<gene>
    <name evidence="15" type="primary">ilvD</name>
    <name evidence="18" type="ORF">SAMN05216522_1089</name>
</gene>
<dbReference type="UniPathway" id="UPA00047">
    <property type="reaction ID" value="UER00057"/>
</dbReference>
<accession>A0A1H9JP25</accession>
<comment type="pathway">
    <text evidence="13 15">Amino-acid biosynthesis; L-isoleucine biosynthesis; L-isoleucine from 2-oxobutanoate: step 3/4.</text>
</comment>
<dbReference type="RefSeq" id="WP_092676489.1">
    <property type="nucleotide sequence ID" value="NZ_FOGC01000008.1"/>
</dbReference>
<dbReference type="FunFam" id="3.50.30.80:FF:000001">
    <property type="entry name" value="Dihydroxy-acid dehydratase"/>
    <property type="match status" value="1"/>
</dbReference>
<dbReference type="InterPro" id="IPR000581">
    <property type="entry name" value="ILV_EDD_N"/>
</dbReference>
<dbReference type="InterPro" id="IPR004404">
    <property type="entry name" value="DihydroxyA_deHydtase"/>
</dbReference>
<organism evidence="18 19">
    <name type="scientific">Rosenbergiella nectarea</name>
    <dbReference type="NCBI Taxonomy" id="988801"/>
    <lineage>
        <taxon>Bacteria</taxon>
        <taxon>Pseudomonadati</taxon>
        <taxon>Pseudomonadota</taxon>
        <taxon>Gammaproteobacteria</taxon>
        <taxon>Enterobacterales</taxon>
        <taxon>Erwiniaceae</taxon>
        <taxon>Rosenbergiella</taxon>
    </lineage>
</organism>
<dbReference type="Pfam" id="PF00920">
    <property type="entry name" value="ILVD_EDD_N"/>
    <property type="match status" value="1"/>
</dbReference>
<feature type="binding site" evidence="15">
    <location>
        <position position="123"/>
    </location>
    <ligand>
        <name>Mg(2+)</name>
        <dbReference type="ChEBI" id="CHEBI:18420"/>
    </ligand>
</feature>
<evidence type="ECO:0000256" key="2">
    <source>
        <dbReference type="ARBA" id="ARBA00006486"/>
    </source>
</evidence>
<evidence type="ECO:0000256" key="1">
    <source>
        <dbReference type="ARBA" id="ARBA00001946"/>
    </source>
</evidence>
<dbReference type="PROSITE" id="PS00887">
    <property type="entry name" value="ILVD_EDD_2"/>
    <property type="match status" value="1"/>
</dbReference>
<comment type="cofactor">
    <cofactor evidence="15">
        <name>[2Fe-2S] cluster</name>
        <dbReference type="ChEBI" id="CHEBI:190135"/>
    </cofactor>
    <text evidence="15">Binds 1 [2Fe-2S] cluster per subunit. This cluster acts as a Lewis acid cofactor.</text>
</comment>
<comment type="catalytic activity">
    <reaction evidence="11">
        <text>(2R)-2,3-dihydroxy-3-methylbutanoate = 3-methyl-2-oxobutanoate + H2O</text>
        <dbReference type="Rhea" id="RHEA:24809"/>
        <dbReference type="ChEBI" id="CHEBI:11851"/>
        <dbReference type="ChEBI" id="CHEBI:15377"/>
        <dbReference type="ChEBI" id="CHEBI:49072"/>
        <dbReference type="EC" id="4.2.1.9"/>
    </reaction>
    <physiologicalReaction direction="left-to-right" evidence="11">
        <dbReference type="Rhea" id="RHEA:24810"/>
    </physiologicalReaction>
</comment>
<dbReference type="Pfam" id="PF24877">
    <property type="entry name" value="ILV_EDD_C"/>
    <property type="match status" value="1"/>
</dbReference>
<comment type="function">
    <text evidence="15">Functions in the biosynthesis of branched-chain amino acids. Catalyzes the dehydration of (2R,3R)-2,3-dihydroxy-3-methylpentanoate (2,3-dihydroxy-3-methylvalerate) into 2-oxo-3-methylpentanoate (2-oxo-3-methylvalerate) and of (2R)-2,3-dihydroxy-3-methylbutanoate (2,3-dihydroxyisovalerate) into 2-oxo-3-methylbutanoate (2-oxoisovalerate), the penultimate precursor to L-isoleucine and L-valine, respectively.</text>
</comment>
<evidence type="ECO:0000256" key="15">
    <source>
        <dbReference type="HAMAP-Rule" id="MF_00012"/>
    </source>
</evidence>
<dbReference type="PANTHER" id="PTHR43661:SF3">
    <property type="entry name" value="D-XYLONATE DEHYDRATASE YAGF-RELATED"/>
    <property type="match status" value="1"/>
</dbReference>
<keyword evidence="6 15" id="KW-0460">Magnesium</keyword>
<evidence type="ECO:0000313" key="19">
    <source>
        <dbReference type="Proteomes" id="UP000242515"/>
    </source>
</evidence>
<evidence type="ECO:0000256" key="12">
    <source>
        <dbReference type="ARBA" id="ARBA00029436"/>
    </source>
</evidence>
<dbReference type="NCBIfam" id="NF009103">
    <property type="entry name" value="PRK12448.1"/>
    <property type="match status" value="1"/>
</dbReference>
<comment type="cofactor">
    <cofactor evidence="1 15">
        <name>Mg(2+)</name>
        <dbReference type="ChEBI" id="CHEBI:18420"/>
    </cofactor>
</comment>
<dbReference type="InterPro" id="IPR042096">
    <property type="entry name" value="Dihydro-acid_dehy_C"/>
</dbReference>
<dbReference type="Proteomes" id="UP000242515">
    <property type="component" value="Unassembled WGS sequence"/>
</dbReference>
<dbReference type="HAMAP" id="MF_00012">
    <property type="entry name" value="IlvD"/>
    <property type="match status" value="1"/>
</dbReference>
<evidence type="ECO:0000256" key="3">
    <source>
        <dbReference type="ARBA" id="ARBA00022605"/>
    </source>
</evidence>
<evidence type="ECO:0000313" key="18">
    <source>
        <dbReference type="EMBL" id="SEQ88681.1"/>
    </source>
</evidence>
<feature type="modified residue" description="N6-carboxylysine" evidence="15">
    <location>
        <position position="124"/>
    </location>
</feature>
<dbReference type="InterPro" id="IPR037237">
    <property type="entry name" value="IlvD/EDD_N"/>
</dbReference>
<dbReference type="PROSITE" id="PS00886">
    <property type="entry name" value="ILVD_EDD_1"/>
    <property type="match status" value="1"/>
</dbReference>
<comment type="catalytic activity">
    <reaction evidence="15">
        <text>(2R,3R)-2,3-dihydroxy-3-methylpentanoate = (S)-3-methyl-2-oxopentanoate + H2O</text>
        <dbReference type="Rhea" id="RHEA:27694"/>
        <dbReference type="ChEBI" id="CHEBI:15377"/>
        <dbReference type="ChEBI" id="CHEBI:35146"/>
        <dbReference type="ChEBI" id="CHEBI:49258"/>
        <dbReference type="EC" id="4.2.1.9"/>
    </reaction>
</comment>
<evidence type="ECO:0000256" key="7">
    <source>
        <dbReference type="ARBA" id="ARBA00023004"/>
    </source>
</evidence>
<keyword evidence="7 15" id="KW-0408">Iron</keyword>
<evidence type="ECO:0000256" key="8">
    <source>
        <dbReference type="ARBA" id="ARBA00023014"/>
    </source>
</evidence>
<dbReference type="UniPathway" id="UPA00049">
    <property type="reaction ID" value="UER00061"/>
</dbReference>
<protein>
    <recommendedName>
        <fullName evidence="14 15">Dihydroxy-acid dehydratase</fullName>
        <shortName evidence="15">DAD</shortName>
        <ecNumber evidence="14 15">4.2.1.9</ecNumber>
    </recommendedName>
</protein>
<feature type="domain" description="Dihydroxy-acid/6-phosphogluconate dehydratase N-terminal" evidence="16">
    <location>
        <begin position="34"/>
        <end position="359"/>
    </location>
</feature>
<feature type="binding site" evidence="15">
    <location>
        <position position="491"/>
    </location>
    <ligand>
        <name>Mg(2+)</name>
        <dbReference type="ChEBI" id="CHEBI:18420"/>
    </ligand>
</feature>
<comment type="subunit">
    <text evidence="15">Homodimer.</text>
</comment>
<comment type="similarity">
    <text evidence="2 15">Belongs to the IlvD/Edd family.</text>
</comment>
<keyword evidence="5 15" id="KW-0479">Metal-binding</keyword>
<evidence type="ECO:0000256" key="10">
    <source>
        <dbReference type="ARBA" id="ARBA00023304"/>
    </source>
</evidence>
<dbReference type="GO" id="GO:0009097">
    <property type="term" value="P:isoleucine biosynthetic process"/>
    <property type="evidence" value="ECO:0007669"/>
    <property type="project" value="UniProtKB-UniRule"/>
</dbReference>
<evidence type="ECO:0000256" key="6">
    <source>
        <dbReference type="ARBA" id="ARBA00022842"/>
    </source>
</evidence>
<proteinExistence type="inferred from homology"/>
<evidence type="ECO:0000256" key="4">
    <source>
        <dbReference type="ARBA" id="ARBA00022714"/>
    </source>
</evidence>
<dbReference type="OrthoDB" id="9807077at2"/>
<keyword evidence="9 15" id="KW-0456">Lyase</keyword>
<feature type="binding site" evidence="15">
    <location>
        <position position="81"/>
    </location>
    <ligand>
        <name>Mg(2+)</name>
        <dbReference type="ChEBI" id="CHEBI:18420"/>
    </ligand>
</feature>
<reference evidence="19" key="1">
    <citation type="submission" date="2016-10" db="EMBL/GenBank/DDBJ databases">
        <authorList>
            <person name="Varghese N."/>
            <person name="Submissions S."/>
        </authorList>
    </citation>
    <scope>NUCLEOTIDE SEQUENCE [LARGE SCALE GENOMIC DNA]</scope>
    <source>
        <strain evidence="19">8N4</strain>
    </source>
</reference>
<dbReference type="GO" id="GO:0051537">
    <property type="term" value="F:2 iron, 2 sulfur cluster binding"/>
    <property type="evidence" value="ECO:0007669"/>
    <property type="project" value="UniProtKB-UniRule"/>
</dbReference>
<feature type="binding site" description="via carbamate group" evidence="15">
    <location>
        <position position="124"/>
    </location>
    <ligand>
        <name>Mg(2+)</name>
        <dbReference type="ChEBI" id="CHEBI:18420"/>
    </ligand>
</feature>